<reference evidence="7" key="1">
    <citation type="submission" date="2020-06" db="EMBL/GenBank/DDBJ databases">
        <authorList>
            <person name="Li T."/>
            <person name="Hu X."/>
            <person name="Zhang T."/>
            <person name="Song X."/>
            <person name="Zhang H."/>
            <person name="Dai N."/>
            <person name="Sheng W."/>
            <person name="Hou X."/>
            <person name="Wei L."/>
        </authorList>
    </citation>
    <scope>NUCLEOTIDE SEQUENCE</scope>
    <source>
        <strain evidence="7">G01</strain>
        <tissue evidence="7">Leaf</tissue>
    </source>
</reference>
<reference evidence="7" key="2">
    <citation type="journal article" date="2024" name="Plant">
        <title>Genomic evolution and insights into agronomic trait innovations of Sesamum species.</title>
        <authorList>
            <person name="Miao H."/>
            <person name="Wang L."/>
            <person name="Qu L."/>
            <person name="Liu H."/>
            <person name="Sun Y."/>
            <person name="Le M."/>
            <person name="Wang Q."/>
            <person name="Wei S."/>
            <person name="Zheng Y."/>
            <person name="Lin W."/>
            <person name="Duan Y."/>
            <person name="Cao H."/>
            <person name="Xiong S."/>
            <person name="Wang X."/>
            <person name="Wei L."/>
            <person name="Li C."/>
            <person name="Ma Q."/>
            <person name="Ju M."/>
            <person name="Zhao R."/>
            <person name="Li G."/>
            <person name="Mu C."/>
            <person name="Tian Q."/>
            <person name="Mei H."/>
            <person name="Zhang T."/>
            <person name="Gao T."/>
            <person name="Zhang H."/>
        </authorList>
    </citation>
    <scope>NUCLEOTIDE SEQUENCE</scope>
    <source>
        <strain evidence="7">G01</strain>
    </source>
</reference>
<dbReference type="PANTHER" id="PTHR45654:SF15">
    <property type="entry name" value="HOMEOBOX-LEUCINE ZIPPER PROTEIN PROTODERMAL FACTOR 2-LIKE"/>
    <property type="match status" value="1"/>
</dbReference>
<sequence>MKELKTQSSFLMNCVHKIQELNNTQVQDIKMVEGDRLGLSRNDDGDDDPKCKISRAAENFAPSSLQIHDQTYNGIRANFESFLNYDHAKTDIQRASDLLVSVSACADVHKMKIIDLAVAASEEVRLMAQEREPLWLFDIDKGSEVLNVSEYRRRFVSLDPTLEEIIRVITEGEPSDIPNLNEKMECCSSENACMSSYRTINADSEASRAIGVVFSNPVSLVNMLMDVDKWSATFSNIVSNAKILGVLSTGNQENANGTLQVMVAEFQVPSPLVKTREVYFVRCSRQIDIDTWVVADVSLETIFPSPAVTCQRRPSGCVIQILQDGLSTVTWVEHNAECNSVINYMFRGILKSGFAFSAKRWISSLERECDRIATLEAENESLNYLLTNNKGFGAARTGLLKLAQRMVRQFNSNICSNAESVWRPVPGAEEILIKTSFNQDDPHTLVGLQQVEEITYLQESFSDSTALYIVYAPVDVPAMHHIFQGGCADSVAILPSGFAVLPEGSPDDDAATENTILTIGFQIMDEQLTTPEELPPQSVLTAYRLMKETVSRIWTALLPKSENALGVITIK</sequence>
<proteinExistence type="predicted"/>
<evidence type="ECO:0000256" key="3">
    <source>
        <dbReference type="ARBA" id="ARBA00023155"/>
    </source>
</evidence>
<dbReference type="InterPro" id="IPR002913">
    <property type="entry name" value="START_lipid-bd_dom"/>
</dbReference>
<protein>
    <submittedName>
        <fullName evidence="7">Homeobox-leucine zipper protein PROTODERMAL FACTOR 2</fullName>
    </submittedName>
</protein>
<dbReference type="PROSITE" id="PS50848">
    <property type="entry name" value="START"/>
    <property type="match status" value="1"/>
</dbReference>
<dbReference type="Gene3D" id="3.30.530.20">
    <property type="match status" value="1"/>
</dbReference>
<dbReference type="InterPro" id="IPR023393">
    <property type="entry name" value="START-like_dom_sf"/>
</dbReference>
<evidence type="ECO:0000256" key="5">
    <source>
        <dbReference type="ARBA" id="ARBA00023242"/>
    </source>
</evidence>
<accession>A0AAW2PBC9</accession>
<comment type="caution">
    <text evidence="7">The sequence shown here is derived from an EMBL/GenBank/DDBJ whole genome shotgun (WGS) entry which is preliminary data.</text>
</comment>
<dbReference type="SUPFAM" id="SSF55961">
    <property type="entry name" value="Bet v1-like"/>
    <property type="match status" value="1"/>
</dbReference>
<dbReference type="CDD" id="cd08875">
    <property type="entry name" value="START_ArGLABRA2_like"/>
    <property type="match status" value="1"/>
</dbReference>
<evidence type="ECO:0000313" key="7">
    <source>
        <dbReference type="EMBL" id="KAL0353612.1"/>
    </source>
</evidence>
<dbReference type="Pfam" id="PF01852">
    <property type="entry name" value="START"/>
    <property type="match status" value="1"/>
</dbReference>
<dbReference type="InterPro" id="IPR042160">
    <property type="entry name" value="HD-Zip_IV"/>
</dbReference>
<dbReference type="GO" id="GO:0008289">
    <property type="term" value="F:lipid binding"/>
    <property type="evidence" value="ECO:0007669"/>
    <property type="project" value="InterPro"/>
</dbReference>
<evidence type="ECO:0000256" key="4">
    <source>
        <dbReference type="ARBA" id="ARBA00023163"/>
    </source>
</evidence>
<keyword evidence="3 7" id="KW-0371">Homeobox</keyword>
<gene>
    <name evidence="7" type="ORF">Sangu_0942500</name>
</gene>
<dbReference type="PANTHER" id="PTHR45654">
    <property type="entry name" value="HOMEOBOX-LEUCINE ZIPPER PROTEIN MERISTEM L1"/>
    <property type="match status" value="1"/>
</dbReference>
<organism evidence="7">
    <name type="scientific">Sesamum angustifolium</name>
    <dbReference type="NCBI Taxonomy" id="2727405"/>
    <lineage>
        <taxon>Eukaryota</taxon>
        <taxon>Viridiplantae</taxon>
        <taxon>Streptophyta</taxon>
        <taxon>Embryophyta</taxon>
        <taxon>Tracheophyta</taxon>
        <taxon>Spermatophyta</taxon>
        <taxon>Magnoliopsida</taxon>
        <taxon>eudicotyledons</taxon>
        <taxon>Gunneridae</taxon>
        <taxon>Pentapetalae</taxon>
        <taxon>asterids</taxon>
        <taxon>lamiids</taxon>
        <taxon>Lamiales</taxon>
        <taxon>Pedaliaceae</taxon>
        <taxon>Sesamum</taxon>
    </lineage>
</organism>
<dbReference type="InterPro" id="IPR057993">
    <property type="entry name" value="HD-Zip_IV_C"/>
</dbReference>
<dbReference type="EMBL" id="JACGWK010000005">
    <property type="protein sequence ID" value="KAL0353612.1"/>
    <property type="molecule type" value="Genomic_DNA"/>
</dbReference>
<keyword evidence="4" id="KW-0804">Transcription</keyword>
<feature type="domain" description="START" evidence="6">
    <location>
        <begin position="106"/>
        <end position="374"/>
    </location>
</feature>
<evidence type="ECO:0000256" key="2">
    <source>
        <dbReference type="ARBA" id="ARBA00023125"/>
    </source>
</evidence>
<name>A0AAW2PBC9_9LAMI</name>
<evidence type="ECO:0000259" key="6">
    <source>
        <dbReference type="PROSITE" id="PS50848"/>
    </source>
</evidence>
<evidence type="ECO:0000256" key="1">
    <source>
        <dbReference type="ARBA" id="ARBA00023015"/>
    </source>
</evidence>
<keyword evidence="1" id="KW-0805">Transcription regulation</keyword>
<keyword evidence="2 7" id="KW-0238">DNA-binding</keyword>
<dbReference type="Pfam" id="PF25797">
    <property type="entry name" value="PDF2_C"/>
    <property type="match status" value="1"/>
</dbReference>
<dbReference type="GO" id="GO:0003677">
    <property type="term" value="F:DNA binding"/>
    <property type="evidence" value="ECO:0007669"/>
    <property type="project" value="UniProtKB-KW"/>
</dbReference>
<dbReference type="SMART" id="SM00234">
    <property type="entry name" value="START"/>
    <property type="match status" value="1"/>
</dbReference>
<dbReference type="AlphaFoldDB" id="A0AAW2PBC9"/>
<keyword evidence="5" id="KW-0539">Nucleus</keyword>